<proteinExistence type="inferred from homology"/>
<dbReference type="InterPro" id="IPR018357">
    <property type="entry name" value="Hexapep_transf_CS"/>
</dbReference>
<dbReference type="KEGG" id="sli:Slin_4091"/>
<protein>
    <recommendedName>
        <fullName evidence="4">Serine acetyltransferase</fullName>
        <ecNumber evidence="4">2.3.1.30</ecNumber>
    </recommendedName>
</protein>
<dbReference type="eggNOG" id="COG1045">
    <property type="taxonomic scope" value="Bacteria"/>
</dbReference>
<dbReference type="HOGENOM" id="CLU_051638_10_2_10"/>
<accession>D2QJN2</accession>
<reference evidence="6 7" key="1">
    <citation type="journal article" date="2010" name="Stand. Genomic Sci.">
        <title>Complete genome sequence of Spirosoma linguale type strain (1).</title>
        <authorList>
            <person name="Lail K."/>
            <person name="Sikorski J."/>
            <person name="Saunders E."/>
            <person name="Lapidus A."/>
            <person name="Glavina Del Rio T."/>
            <person name="Copeland A."/>
            <person name="Tice H."/>
            <person name="Cheng J.-F."/>
            <person name="Lucas S."/>
            <person name="Nolan M."/>
            <person name="Bruce D."/>
            <person name="Goodwin L."/>
            <person name="Pitluck S."/>
            <person name="Ivanova N."/>
            <person name="Mavromatis K."/>
            <person name="Ovchinnikova G."/>
            <person name="Pati A."/>
            <person name="Chen A."/>
            <person name="Palaniappan K."/>
            <person name="Land M."/>
            <person name="Hauser L."/>
            <person name="Chang Y.-J."/>
            <person name="Jeffries C.D."/>
            <person name="Chain P."/>
            <person name="Brettin T."/>
            <person name="Detter J.C."/>
            <person name="Schuetze A."/>
            <person name="Rohde M."/>
            <person name="Tindall B.J."/>
            <person name="Goeker M."/>
            <person name="Bristow J."/>
            <person name="Eisen J.A."/>
            <person name="Markowitz V."/>
            <person name="Hugenholtz P."/>
            <person name="Kyrpides N.C."/>
            <person name="Klenk H.-P."/>
            <person name="Chen F."/>
        </authorList>
    </citation>
    <scope>NUCLEOTIDE SEQUENCE [LARGE SCALE GENOMIC DNA]</scope>
    <source>
        <strain evidence="7">ATCC 33905 / DSM 74 / LMG 10896 / Claus 1</strain>
    </source>
</reference>
<dbReference type="Gene3D" id="2.160.10.10">
    <property type="entry name" value="Hexapeptide repeat proteins"/>
    <property type="match status" value="1"/>
</dbReference>
<dbReference type="AlphaFoldDB" id="D2QJN2"/>
<name>D2QJN2_SPILD</name>
<keyword evidence="5" id="KW-0472">Membrane</keyword>
<evidence type="ECO:0000256" key="2">
    <source>
        <dbReference type="ARBA" id="ARBA00022737"/>
    </source>
</evidence>
<dbReference type="PROSITE" id="PS00101">
    <property type="entry name" value="HEXAPEP_TRANSFERASES"/>
    <property type="match status" value="1"/>
</dbReference>
<keyword evidence="2" id="KW-0677">Repeat</keyword>
<dbReference type="PIRSF" id="PIRSF000441">
    <property type="entry name" value="CysE"/>
    <property type="match status" value="1"/>
</dbReference>
<keyword evidence="5" id="KW-1133">Transmembrane helix</keyword>
<dbReference type="EMBL" id="CP001769">
    <property type="protein sequence ID" value="ADB40078.1"/>
    <property type="molecule type" value="Genomic_DNA"/>
</dbReference>
<dbReference type="GO" id="GO:0006535">
    <property type="term" value="P:cysteine biosynthetic process from serine"/>
    <property type="evidence" value="ECO:0007669"/>
    <property type="project" value="InterPro"/>
</dbReference>
<dbReference type="InterPro" id="IPR005881">
    <property type="entry name" value="Ser_O-AcTrfase"/>
</dbReference>
<sequence>MNKPDVSYSIFQDWRANRGNIKAQFILSLFRLATWVRSNKILIILFIWYLPFYRFFVEWVMGIELPWSLKAGRGLKLQHGQALVVHGQTIIGSNCGLKHSTTIGIRMNPDGSVGRAPIIGNNVDIGAHVCIIGAIEIGDNVAIGAGSIVVKSIPPNCVVVGNPARVVKVNEPVTSSYS</sequence>
<evidence type="ECO:0000313" key="6">
    <source>
        <dbReference type="EMBL" id="ADB40078.1"/>
    </source>
</evidence>
<dbReference type="CDD" id="cd03354">
    <property type="entry name" value="LbH_SAT"/>
    <property type="match status" value="1"/>
</dbReference>
<keyword evidence="1 4" id="KW-0808">Transferase</keyword>
<dbReference type="InterPro" id="IPR011004">
    <property type="entry name" value="Trimer_LpxA-like_sf"/>
</dbReference>
<dbReference type="GO" id="GO:0009001">
    <property type="term" value="F:serine O-acetyltransferase activity"/>
    <property type="evidence" value="ECO:0007669"/>
    <property type="project" value="UniProtKB-EC"/>
</dbReference>
<dbReference type="PANTHER" id="PTHR42811">
    <property type="entry name" value="SERINE ACETYLTRANSFERASE"/>
    <property type="match status" value="1"/>
</dbReference>
<evidence type="ECO:0000256" key="4">
    <source>
        <dbReference type="PIRNR" id="PIRNR000441"/>
    </source>
</evidence>
<evidence type="ECO:0000256" key="1">
    <source>
        <dbReference type="ARBA" id="ARBA00022679"/>
    </source>
</evidence>
<comment type="catalytic activity">
    <reaction evidence="4">
        <text>L-serine + acetyl-CoA = O-acetyl-L-serine + CoA</text>
        <dbReference type="Rhea" id="RHEA:24560"/>
        <dbReference type="ChEBI" id="CHEBI:33384"/>
        <dbReference type="ChEBI" id="CHEBI:57287"/>
        <dbReference type="ChEBI" id="CHEBI:57288"/>
        <dbReference type="ChEBI" id="CHEBI:58340"/>
        <dbReference type="EC" id="2.3.1.30"/>
    </reaction>
</comment>
<feature type="transmembrane region" description="Helical" evidence="5">
    <location>
        <begin position="41"/>
        <end position="61"/>
    </location>
</feature>
<dbReference type="SUPFAM" id="SSF51161">
    <property type="entry name" value="Trimeric LpxA-like enzymes"/>
    <property type="match status" value="1"/>
</dbReference>
<organism evidence="6 7">
    <name type="scientific">Spirosoma linguale (strain ATCC 33905 / DSM 74 / LMG 10896 / Claus 1)</name>
    <dbReference type="NCBI Taxonomy" id="504472"/>
    <lineage>
        <taxon>Bacteria</taxon>
        <taxon>Pseudomonadati</taxon>
        <taxon>Bacteroidota</taxon>
        <taxon>Cytophagia</taxon>
        <taxon>Cytophagales</taxon>
        <taxon>Cytophagaceae</taxon>
        <taxon>Spirosoma</taxon>
    </lineage>
</organism>
<comment type="similarity">
    <text evidence="4">Belongs to the transferase hexapeptide repeat family.</text>
</comment>
<dbReference type="GO" id="GO:0005737">
    <property type="term" value="C:cytoplasm"/>
    <property type="evidence" value="ECO:0007669"/>
    <property type="project" value="InterPro"/>
</dbReference>
<keyword evidence="3 4" id="KW-0012">Acyltransferase</keyword>
<evidence type="ECO:0000256" key="3">
    <source>
        <dbReference type="ARBA" id="ARBA00023315"/>
    </source>
</evidence>
<keyword evidence="5" id="KW-0812">Transmembrane</keyword>
<dbReference type="STRING" id="504472.Slin_4091"/>
<evidence type="ECO:0000313" key="7">
    <source>
        <dbReference type="Proteomes" id="UP000002028"/>
    </source>
</evidence>
<dbReference type="RefSeq" id="WP_012928588.1">
    <property type="nucleotide sequence ID" value="NC_013730.1"/>
</dbReference>
<keyword evidence="7" id="KW-1185">Reference proteome</keyword>
<gene>
    <name evidence="6" type="ordered locus">Slin_4091</name>
</gene>
<evidence type="ECO:0000256" key="5">
    <source>
        <dbReference type="SAM" id="Phobius"/>
    </source>
</evidence>
<dbReference type="EC" id="2.3.1.30" evidence="4"/>
<dbReference type="InterPro" id="IPR045304">
    <property type="entry name" value="LbH_SAT"/>
</dbReference>
<dbReference type="Proteomes" id="UP000002028">
    <property type="component" value="Chromosome"/>
</dbReference>